<feature type="domain" description="Mannitol dehydrogenase N-terminal" evidence="3">
    <location>
        <begin position="25"/>
        <end position="271"/>
    </location>
</feature>
<dbReference type="PROSITE" id="PS00974">
    <property type="entry name" value="MANNITOL_DHGENASE"/>
    <property type="match status" value="1"/>
</dbReference>
<dbReference type="RefSeq" id="WP_101301172.1">
    <property type="nucleotide sequence ID" value="NZ_NXGX01000003.1"/>
</dbReference>
<dbReference type="Pfam" id="PF01232">
    <property type="entry name" value="Mannitol_dh"/>
    <property type="match status" value="1"/>
</dbReference>
<sequence>MNTSDASDVTLHPNPADAADATKAGIVHIGIGAFHRAHQAVYTDVAMAAKGGNWRIIGVSLRSTDIVDALNAQNGTFTLIERHPDGPKARKITSISHAIAAARDIAPVLDALADPAIRIVTITVTEKAYGIDRVSGTVQTEHPAVKHDLANPDTPCGLLGLLVAGLKRRKDAGVRAYTVVSCDNLPSNGRLLRAGVIDFAKHLDPDLAIWITNNVSFPETMVDRITPAATAATRSDAKHLTGLDDPAAIETEPFSQWVIEDAFSDGRPAWEEGGAILVADVEPYERMKLRMLNGSHSLIAYMGQLGGYRYVRDAMASDAFSRLVTLHMENAASTMPPLAGIDFSDYGADLVARFANREIAHETNQIAMDGTEKLPQRIFAPACDLPPGSTRLGTFALCFAAWLAVMHHRINADKTSEVAQQLNDPRADEIISALGDHQDPAVIYEKLAHLPGWMPQQLQDDGVWRSAVIARLSLLMSEGADAALKRELAI</sequence>
<evidence type="ECO:0000256" key="1">
    <source>
        <dbReference type="ARBA" id="ARBA00023002"/>
    </source>
</evidence>
<gene>
    <name evidence="5" type="ORF">COO92_07695</name>
</gene>
<dbReference type="InterPro" id="IPR036291">
    <property type="entry name" value="NAD(P)-bd_dom_sf"/>
</dbReference>
<dbReference type="SUPFAM" id="SSF48179">
    <property type="entry name" value="6-phosphogluconate dehydrogenase C-terminal domain-like"/>
    <property type="match status" value="1"/>
</dbReference>
<dbReference type="InterPro" id="IPR013118">
    <property type="entry name" value="Mannitol_DH_C"/>
</dbReference>
<dbReference type="GO" id="GO:0016616">
    <property type="term" value="F:oxidoreductase activity, acting on the CH-OH group of donors, NAD or NADP as acceptor"/>
    <property type="evidence" value="ECO:0007669"/>
    <property type="project" value="TreeGrafter"/>
</dbReference>
<comment type="caution">
    <text evidence="5">The sequence shown here is derived from an EMBL/GenBank/DDBJ whole genome shotgun (WGS) entry which is preliminary data.</text>
</comment>
<dbReference type="InterPro" id="IPR013328">
    <property type="entry name" value="6PGD_dom2"/>
</dbReference>
<dbReference type="EMBL" id="NXGX01000003">
    <property type="protein sequence ID" value="PKR58739.1"/>
    <property type="molecule type" value="Genomic_DNA"/>
</dbReference>
<dbReference type="PRINTS" id="PR00084">
    <property type="entry name" value="MTLDHDRGNASE"/>
</dbReference>
<proteinExistence type="predicted"/>
<dbReference type="InterPro" id="IPR023027">
    <property type="entry name" value="Mannitol_DH_CS"/>
</dbReference>
<dbReference type="InterPro" id="IPR050988">
    <property type="entry name" value="Mannitol_DH/Oxidoreductase"/>
</dbReference>
<organism evidence="5 6">
    <name type="scientific">Thalassospira lohafexi</name>
    <dbReference type="NCBI Taxonomy" id="744227"/>
    <lineage>
        <taxon>Bacteria</taxon>
        <taxon>Pseudomonadati</taxon>
        <taxon>Pseudomonadota</taxon>
        <taxon>Alphaproteobacteria</taxon>
        <taxon>Rhodospirillales</taxon>
        <taxon>Thalassospiraceae</taxon>
        <taxon>Thalassospira</taxon>
    </lineage>
</organism>
<name>A0A2N3L7E4_9PROT</name>
<dbReference type="SUPFAM" id="SSF51735">
    <property type="entry name" value="NAD(P)-binding Rossmann-fold domains"/>
    <property type="match status" value="1"/>
</dbReference>
<dbReference type="InterPro" id="IPR000669">
    <property type="entry name" value="Mannitol_DH"/>
</dbReference>
<keyword evidence="1" id="KW-0560">Oxidoreductase</keyword>
<evidence type="ECO:0000256" key="2">
    <source>
        <dbReference type="ARBA" id="ARBA00023027"/>
    </source>
</evidence>
<dbReference type="InterPro" id="IPR008927">
    <property type="entry name" value="6-PGluconate_DH-like_C_sf"/>
</dbReference>
<dbReference type="PANTHER" id="PTHR43362:SF1">
    <property type="entry name" value="MANNITOL DEHYDROGENASE 2-RELATED"/>
    <property type="match status" value="1"/>
</dbReference>
<dbReference type="AlphaFoldDB" id="A0A2N3L7E4"/>
<evidence type="ECO:0000313" key="5">
    <source>
        <dbReference type="EMBL" id="PKR58739.1"/>
    </source>
</evidence>
<dbReference type="InterPro" id="IPR013131">
    <property type="entry name" value="Mannitol_DH_N"/>
</dbReference>
<dbReference type="Gene3D" id="1.10.1040.10">
    <property type="entry name" value="N-(1-d-carboxylethyl)-l-norvaline Dehydrogenase, domain 2"/>
    <property type="match status" value="1"/>
</dbReference>
<evidence type="ECO:0000259" key="3">
    <source>
        <dbReference type="Pfam" id="PF01232"/>
    </source>
</evidence>
<evidence type="ECO:0000259" key="4">
    <source>
        <dbReference type="Pfam" id="PF08125"/>
    </source>
</evidence>
<reference evidence="5 6" key="1">
    <citation type="submission" date="2017-09" db="EMBL/GenBank/DDBJ databases">
        <title>Biodiversity and function of Thalassospira species in the particle-attached aromatic-hydrocarbon-degrading consortia from the surface seawater of the China South Sea.</title>
        <authorList>
            <person name="Dong C."/>
            <person name="Lai Q."/>
            <person name="Shao Z."/>
        </authorList>
    </citation>
    <scope>NUCLEOTIDE SEQUENCE [LARGE SCALE GENOMIC DNA]</scope>
    <source>
        <strain evidence="5 6">139Z-12</strain>
    </source>
</reference>
<accession>A0A2N3L7E4</accession>
<dbReference type="GO" id="GO:0019594">
    <property type="term" value="P:mannitol metabolic process"/>
    <property type="evidence" value="ECO:0007669"/>
    <property type="project" value="InterPro"/>
</dbReference>
<keyword evidence="6" id="KW-1185">Reference proteome</keyword>
<keyword evidence="2" id="KW-0520">NAD</keyword>
<feature type="domain" description="Mannitol dehydrogenase C-terminal" evidence="4">
    <location>
        <begin position="280"/>
        <end position="431"/>
    </location>
</feature>
<evidence type="ECO:0000313" key="6">
    <source>
        <dbReference type="Proteomes" id="UP000233332"/>
    </source>
</evidence>
<dbReference type="Proteomes" id="UP000233332">
    <property type="component" value="Unassembled WGS sequence"/>
</dbReference>
<dbReference type="Pfam" id="PF08125">
    <property type="entry name" value="Mannitol_dh_C"/>
    <property type="match status" value="1"/>
</dbReference>
<dbReference type="PANTHER" id="PTHR43362">
    <property type="entry name" value="MANNITOL DEHYDROGENASE DSF1-RELATED"/>
    <property type="match status" value="1"/>
</dbReference>
<dbReference type="Gene3D" id="3.40.50.720">
    <property type="entry name" value="NAD(P)-binding Rossmann-like Domain"/>
    <property type="match status" value="1"/>
</dbReference>
<protein>
    <submittedName>
        <fullName evidence="5">D-mannonate oxidoreductase</fullName>
    </submittedName>
</protein>